<dbReference type="Gene3D" id="3.20.20.80">
    <property type="entry name" value="Glycosidases"/>
    <property type="match status" value="1"/>
</dbReference>
<dbReference type="RefSeq" id="WP_377565613.1">
    <property type="nucleotide sequence ID" value="NZ_JBHTJZ010000024.1"/>
</dbReference>
<proteinExistence type="inferred from homology"/>
<dbReference type="InterPro" id="IPR031330">
    <property type="entry name" value="Gly_Hdrlase_35_cat"/>
</dbReference>
<dbReference type="PRINTS" id="PR00742">
    <property type="entry name" value="GLHYDRLASE35"/>
</dbReference>
<evidence type="ECO:0000256" key="2">
    <source>
        <dbReference type="RuleBase" id="RU003679"/>
    </source>
</evidence>
<dbReference type="Proteomes" id="UP001596989">
    <property type="component" value="Unassembled WGS sequence"/>
</dbReference>
<keyword evidence="4" id="KW-0326">Glycosidase</keyword>
<sequence>MLAVFKMDSSNEQGWLSGHLKMGGTSPSGEIIDVNSHCLIRNGKPWLPVMGEFHFSRYPSRYWEEELLKMKSGGIDVVATYVFWIHHEEKEGRFRWDGDRDLRRFVMLCGKMGMETIVRIGPWAHGECRNGGFPDWLYGRCVMRTNDEDYLVYVRRLYAEIAAQLQGLAFQDGGPVIGLQFDNELTDNAAHLKRLKEIALEEGLKAPLYTVTGWGGPGGAAIPKDEVLPLFGGYPDHPWDKHTEKLAPGPHYFFHSVRNDPGIGSDMLQATEGVTGDLAHIDRYPNGTCELGGGVQHTYHRRPVIAADDIAAMATVRIANGCNMLGYYMYHGGSHPAGELTTMQESSAHGNQLPVHSYDFQAPIGEYGFLRESYHLLRRLHLFIQDFGSCLASMATVFPDNRPSSFNDTDTLRVAAREKDGAGYVFFNNYQRLTQMGSKQVDGIELQLREERLIVPEEDGFELKDGAYFFWPFNMNMEGVLLKYATAQPLCVLRGEQETVFVFFEAGGVRPRYVFDSDTVSLIEVNRAAVSREGQVLTVSGLHPGTSCMITVQSSDGKAIKLLTLTESQSLQAWRGKAFGQERLVLCGSGVLFSPDGEDMRIYGHSPDHAAFSIYPPIERSLTCDSVSLPGEREAVFQTYRFLPDKHAVKTAYRRVHSSSLDRDLFPYLFEEDGQEGQSPEWEISVDVSAWHDGAQDIALTIDFIGDVAQLYIGGRCVADRFYDGVPWQIGLKRYREELEREPMILKISPLLKKRDVYLEYRPTVDRVAEVRSIKAETEFVLAVRCEA</sequence>
<accession>A0ABW3HTC3</accession>
<evidence type="ECO:0000256" key="1">
    <source>
        <dbReference type="ARBA" id="ARBA00009809"/>
    </source>
</evidence>
<reference evidence="5" key="1">
    <citation type="journal article" date="2019" name="Int. J. Syst. Evol. Microbiol.">
        <title>The Global Catalogue of Microorganisms (GCM) 10K type strain sequencing project: providing services to taxonomists for standard genome sequencing and annotation.</title>
        <authorList>
            <consortium name="The Broad Institute Genomics Platform"/>
            <consortium name="The Broad Institute Genome Sequencing Center for Infectious Disease"/>
            <person name="Wu L."/>
            <person name="Ma J."/>
        </authorList>
    </citation>
    <scope>NUCLEOTIDE SEQUENCE [LARGE SCALE GENOMIC DNA]</scope>
    <source>
        <strain evidence="5">CCUG 59129</strain>
    </source>
</reference>
<comment type="caution">
    <text evidence="4">The sequence shown here is derived from an EMBL/GenBank/DDBJ whole genome shotgun (WGS) entry which is preliminary data.</text>
</comment>
<dbReference type="InterPro" id="IPR017853">
    <property type="entry name" value="GH"/>
</dbReference>
<comment type="similarity">
    <text evidence="1 2">Belongs to the glycosyl hydrolase 35 family.</text>
</comment>
<dbReference type="PANTHER" id="PTHR23421">
    <property type="entry name" value="BETA-GALACTOSIDASE RELATED"/>
    <property type="match status" value="1"/>
</dbReference>
<dbReference type="SUPFAM" id="SSF51445">
    <property type="entry name" value="(Trans)glycosidases"/>
    <property type="match status" value="1"/>
</dbReference>
<dbReference type="InterPro" id="IPR001944">
    <property type="entry name" value="Glycoside_Hdrlase_35"/>
</dbReference>
<protein>
    <submittedName>
        <fullName evidence="4">Beta-galactosidase</fullName>
        <ecNumber evidence="4">3.2.1.23</ecNumber>
    </submittedName>
</protein>
<name>A0ABW3HTC3_9BACL</name>
<evidence type="ECO:0000313" key="5">
    <source>
        <dbReference type="Proteomes" id="UP001596989"/>
    </source>
</evidence>
<feature type="domain" description="Glycoside hydrolase 35 catalytic" evidence="3">
    <location>
        <begin position="39"/>
        <end position="381"/>
    </location>
</feature>
<gene>
    <name evidence="4" type="ORF">ACFQ2I_15560</name>
</gene>
<evidence type="ECO:0000313" key="4">
    <source>
        <dbReference type="EMBL" id="MFD0960807.1"/>
    </source>
</evidence>
<evidence type="ECO:0000259" key="3">
    <source>
        <dbReference type="Pfam" id="PF01301"/>
    </source>
</evidence>
<dbReference type="EC" id="3.2.1.23" evidence="4"/>
<organism evidence="4 5">
    <name type="scientific">Paenibacillus chungangensis</name>
    <dbReference type="NCBI Taxonomy" id="696535"/>
    <lineage>
        <taxon>Bacteria</taxon>
        <taxon>Bacillati</taxon>
        <taxon>Bacillota</taxon>
        <taxon>Bacilli</taxon>
        <taxon>Bacillales</taxon>
        <taxon>Paenibacillaceae</taxon>
        <taxon>Paenibacillus</taxon>
    </lineage>
</organism>
<dbReference type="Pfam" id="PF01301">
    <property type="entry name" value="Glyco_hydro_35"/>
    <property type="match status" value="1"/>
</dbReference>
<keyword evidence="5" id="KW-1185">Reference proteome</keyword>
<dbReference type="GO" id="GO:0004565">
    <property type="term" value="F:beta-galactosidase activity"/>
    <property type="evidence" value="ECO:0007669"/>
    <property type="project" value="UniProtKB-EC"/>
</dbReference>
<keyword evidence="4" id="KW-0378">Hydrolase</keyword>
<dbReference type="EMBL" id="JBHTJZ010000024">
    <property type="protein sequence ID" value="MFD0960807.1"/>
    <property type="molecule type" value="Genomic_DNA"/>
</dbReference>